<evidence type="ECO:0000259" key="2">
    <source>
        <dbReference type="PROSITE" id="PS51186"/>
    </source>
</evidence>
<dbReference type="GO" id="GO:0008080">
    <property type="term" value="F:N-acetyltransferase activity"/>
    <property type="evidence" value="ECO:0007669"/>
    <property type="project" value="InterPro"/>
</dbReference>
<sequence>MEASVKIISFEDQYREDFGRLNFAWLEKYFYIEEYDKKVLGDPRTYILDPGGHIYLALIDGAVAGTVALIARGEDTFELSKMAVSEEYLGQRVGQKLMYACIHFAAELGSRRLFLDSNTILTPAITLYKKVGFKEIPVPKDSPYERCNIRMELML</sequence>
<dbReference type="Pfam" id="PF00583">
    <property type="entry name" value="Acetyltransf_1"/>
    <property type="match status" value="1"/>
</dbReference>
<dbReference type="OrthoDB" id="1431064at2"/>
<protein>
    <submittedName>
        <fullName evidence="3">GNAT family N-acetyltransferase</fullName>
    </submittedName>
</protein>
<dbReference type="AlphaFoldDB" id="A0A2S7T878"/>
<dbReference type="PANTHER" id="PTHR13947:SF37">
    <property type="entry name" value="LD18367P"/>
    <property type="match status" value="1"/>
</dbReference>
<organism evidence="3 4">
    <name type="scientific">Aureicoccus marinus</name>
    <dbReference type="NCBI Taxonomy" id="754435"/>
    <lineage>
        <taxon>Bacteria</taxon>
        <taxon>Pseudomonadati</taxon>
        <taxon>Bacteroidota</taxon>
        <taxon>Flavobacteriia</taxon>
        <taxon>Flavobacteriales</taxon>
        <taxon>Flavobacteriaceae</taxon>
        <taxon>Aureicoccus</taxon>
    </lineage>
</organism>
<dbReference type="RefSeq" id="WP_105001800.1">
    <property type="nucleotide sequence ID" value="NZ_MQVX01000001.1"/>
</dbReference>
<evidence type="ECO:0000313" key="3">
    <source>
        <dbReference type="EMBL" id="PQJ16129.1"/>
    </source>
</evidence>
<dbReference type="Gene3D" id="3.40.630.30">
    <property type="match status" value="1"/>
</dbReference>
<dbReference type="InterPro" id="IPR016181">
    <property type="entry name" value="Acyl_CoA_acyltransferase"/>
</dbReference>
<dbReference type="Proteomes" id="UP000239366">
    <property type="component" value="Unassembled WGS sequence"/>
</dbReference>
<gene>
    <name evidence="3" type="ORF">BST99_10685</name>
</gene>
<evidence type="ECO:0000313" key="4">
    <source>
        <dbReference type="Proteomes" id="UP000239366"/>
    </source>
</evidence>
<dbReference type="CDD" id="cd04301">
    <property type="entry name" value="NAT_SF"/>
    <property type="match status" value="1"/>
</dbReference>
<dbReference type="EMBL" id="MQVX01000001">
    <property type="protein sequence ID" value="PQJ16129.1"/>
    <property type="molecule type" value="Genomic_DNA"/>
</dbReference>
<name>A0A2S7T878_9FLAO</name>
<dbReference type="InterPro" id="IPR050769">
    <property type="entry name" value="NAT_camello-type"/>
</dbReference>
<keyword evidence="4" id="KW-1185">Reference proteome</keyword>
<comment type="caution">
    <text evidence="3">The sequence shown here is derived from an EMBL/GenBank/DDBJ whole genome shotgun (WGS) entry which is preliminary data.</text>
</comment>
<dbReference type="InterPro" id="IPR000182">
    <property type="entry name" value="GNAT_dom"/>
</dbReference>
<reference evidence="4" key="1">
    <citation type="submission" date="2016-11" db="EMBL/GenBank/DDBJ databases">
        <title>Trade-off between light-utilization and light-protection in marine flavobacteria.</title>
        <authorList>
            <person name="Kumagai Y."/>
            <person name="Yoshizawa S."/>
            <person name="Kogure K."/>
        </authorList>
    </citation>
    <scope>NUCLEOTIDE SEQUENCE [LARGE SCALE GENOMIC DNA]</scope>
    <source>
        <strain evidence="4">SG-18</strain>
    </source>
</reference>
<proteinExistence type="predicted"/>
<dbReference type="PANTHER" id="PTHR13947">
    <property type="entry name" value="GNAT FAMILY N-ACETYLTRANSFERASE"/>
    <property type="match status" value="1"/>
</dbReference>
<accession>A0A2S7T878</accession>
<feature type="domain" description="N-acetyltransferase" evidence="2">
    <location>
        <begin position="5"/>
        <end position="155"/>
    </location>
</feature>
<dbReference type="SUPFAM" id="SSF55729">
    <property type="entry name" value="Acyl-CoA N-acyltransferases (Nat)"/>
    <property type="match status" value="1"/>
</dbReference>
<keyword evidence="1 3" id="KW-0808">Transferase</keyword>
<dbReference type="PROSITE" id="PS51186">
    <property type="entry name" value="GNAT"/>
    <property type="match status" value="1"/>
</dbReference>
<evidence type="ECO:0000256" key="1">
    <source>
        <dbReference type="ARBA" id="ARBA00022679"/>
    </source>
</evidence>